<reference evidence="1" key="1">
    <citation type="journal article" date="2021" name="Genome Biol. Evol.">
        <title>A High-Quality Reference Genome for a Parasitic Bivalve with Doubly Uniparental Inheritance (Bivalvia: Unionida).</title>
        <authorList>
            <person name="Smith C.H."/>
        </authorList>
    </citation>
    <scope>NUCLEOTIDE SEQUENCE</scope>
    <source>
        <strain evidence="1">CHS0354</strain>
    </source>
</reference>
<sequence>MFLILFLLISLVHGESFDITKRVRMGKIQAAEWIDVNAAVSKERIEQEQIFHKLLDNTSSEIAKVFSSVCKSCMVMGNMGCISTLCTLGKYNKTSTPSNVFIKAELPELPAEGAFATGTSLHADILCSLCKQSNAVACVLRFCVDPKRDNHVKNGVGNVQCMQGFCKWQRGFGYNAIPSLWNPEQIYLWIAETVLNFDESVHDWNKFYDKLYKELLDMAVTTLKNRLIQNP</sequence>
<name>A0AAE0S203_9BIVA</name>
<comment type="caution">
    <text evidence="1">The sequence shown here is derived from an EMBL/GenBank/DDBJ whole genome shotgun (WGS) entry which is preliminary data.</text>
</comment>
<protein>
    <submittedName>
        <fullName evidence="1">Uncharacterized protein</fullName>
    </submittedName>
</protein>
<dbReference type="AlphaFoldDB" id="A0AAE0S203"/>
<dbReference type="EMBL" id="JAEAOA010001385">
    <property type="protein sequence ID" value="KAK3583760.1"/>
    <property type="molecule type" value="Genomic_DNA"/>
</dbReference>
<dbReference type="Proteomes" id="UP001195483">
    <property type="component" value="Unassembled WGS sequence"/>
</dbReference>
<reference evidence="1" key="3">
    <citation type="submission" date="2023-05" db="EMBL/GenBank/DDBJ databases">
        <authorList>
            <person name="Smith C.H."/>
        </authorList>
    </citation>
    <scope>NUCLEOTIDE SEQUENCE</scope>
    <source>
        <strain evidence="1">CHS0354</strain>
        <tissue evidence="1">Mantle</tissue>
    </source>
</reference>
<accession>A0AAE0S203</accession>
<evidence type="ECO:0000313" key="2">
    <source>
        <dbReference type="Proteomes" id="UP001195483"/>
    </source>
</evidence>
<keyword evidence="2" id="KW-1185">Reference proteome</keyword>
<organism evidence="1 2">
    <name type="scientific">Potamilus streckersoni</name>
    <dbReference type="NCBI Taxonomy" id="2493646"/>
    <lineage>
        <taxon>Eukaryota</taxon>
        <taxon>Metazoa</taxon>
        <taxon>Spiralia</taxon>
        <taxon>Lophotrochozoa</taxon>
        <taxon>Mollusca</taxon>
        <taxon>Bivalvia</taxon>
        <taxon>Autobranchia</taxon>
        <taxon>Heteroconchia</taxon>
        <taxon>Palaeoheterodonta</taxon>
        <taxon>Unionida</taxon>
        <taxon>Unionoidea</taxon>
        <taxon>Unionidae</taxon>
        <taxon>Ambleminae</taxon>
        <taxon>Lampsilini</taxon>
        <taxon>Potamilus</taxon>
    </lineage>
</organism>
<proteinExistence type="predicted"/>
<evidence type="ECO:0000313" key="1">
    <source>
        <dbReference type="EMBL" id="KAK3583760.1"/>
    </source>
</evidence>
<reference evidence="1" key="2">
    <citation type="journal article" date="2021" name="Genome Biol. Evol.">
        <title>Developing a high-quality reference genome for a parasitic bivalve with doubly uniparental inheritance (Bivalvia: Unionida).</title>
        <authorList>
            <person name="Smith C.H."/>
        </authorList>
    </citation>
    <scope>NUCLEOTIDE SEQUENCE</scope>
    <source>
        <strain evidence="1">CHS0354</strain>
        <tissue evidence="1">Mantle</tissue>
    </source>
</reference>
<gene>
    <name evidence="1" type="ORF">CHS0354_022796</name>
</gene>